<dbReference type="PROSITE" id="PS51186">
    <property type="entry name" value="GNAT"/>
    <property type="match status" value="1"/>
</dbReference>
<proteinExistence type="predicted"/>
<keyword evidence="2" id="KW-0808">Transferase</keyword>
<dbReference type="Pfam" id="PF13527">
    <property type="entry name" value="Acetyltransf_9"/>
    <property type="match status" value="1"/>
</dbReference>
<dbReference type="Proteomes" id="UP000236721">
    <property type="component" value="Unassembled WGS sequence"/>
</dbReference>
<dbReference type="InterPro" id="IPR016181">
    <property type="entry name" value="Acyl_CoA_acyltransferase"/>
</dbReference>
<sequence length="174" mass="19969">MKVEYILDNDVDKRLDKQLRSLLSLCFAKPSDKRFKTQRYYNEMPQHRWLVRSKDKTEVIAHVAVHEKSVTFKGQQFPIAGVAEVCVHPDHRGNGHVKHLLAQAHQWMISQGYLYSVLFGKDEVYGSSGYQRVTNLYLVSEQEPYTATAVSAMVLALKQQQWPASDVELKGLSF</sequence>
<evidence type="ECO:0000259" key="1">
    <source>
        <dbReference type="PROSITE" id="PS51186"/>
    </source>
</evidence>
<accession>A0A1H5T4X9</accession>
<dbReference type="EMBL" id="FNVG01000002">
    <property type="protein sequence ID" value="SEF57962.1"/>
    <property type="molecule type" value="Genomic_DNA"/>
</dbReference>
<reference evidence="3" key="1">
    <citation type="submission" date="2016-10" db="EMBL/GenBank/DDBJ databases">
        <authorList>
            <person name="Varghese N."/>
            <person name="Submissions S."/>
        </authorList>
    </citation>
    <scope>NUCLEOTIDE SEQUENCE [LARGE SCALE GENOMIC DNA]</scope>
    <source>
        <strain evidence="3">CGMCC 1.7062</strain>
    </source>
</reference>
<dbReference type="SUPFAM" id="SSF55729">
    <property type="entry name" value="Acyl-CoA N-acyltransferases (Nat)"/>
    <property type="match status" value="1"/>
</dbReference>
<dbReference type="AlphaFoldDB" id="A0A1H5T4X9"/>
<dbReference type="GO" id="GO:0030649">
    <property type="term" value="P:aminoglycoside antibiotic catabolic process"/>
    <property type="evidence" value="ECO:0007669"/>
    <property type="project" value="TreeGrafter"/>
</dbReference>
<gene>
    <name evidence="2" type="ORF">SAMN04488244_102131</name>
</gene>
<organism evidence="2 3">
    <name type="scientific">Vibrio hangzhouensis</name>
    <dbReference type="NCBI Taxonomy" id="462991"/>
    <lineage>
        <taxon>Bacteria</taxon>
        <taxon>Pseudomonadati</taxon>
        <taxon>Pseudomonadota</taxon>
        <taxon>Gammaproteobacteria</taxon>
        <taxon>Vibrionales</taxon>
        <taxon>Vibrionaceae</taxon>
        <taxon>Vibrio</taxon>
    </lineage>
</organism>
<name>A0A1H5T4X9_9VIBR</name>
<protein>
    <submittedName>
        <fullName evidence="2">Acetyltransferase (GNAT) domain-containing protein</fullName>
    </submittedName>
</protein>
<keyword evidence="3" id="KW-1185">Reference proteome</keyword>
<dbReference type="PANTHER" id="PTHR37817:SF1">
    <property type="entry name" value="N-ACETYLTRANSFERASE EIS"/>
    <property type="match status" value="1"/>
</dbReference>
<feature type="domain" description="N-acetyltransferase" evidence="1">
    <location>
        <begin position="1"/>
        <end position="146"/>
    </location>
</feature>
<dbReference type="RefSeq" id="WP_103878741.1">
    <property type="nucleotide sequence ID" value="NZ_FNVG01000002.1"/>
</dbReference>
<dbReference type="GO" id="GO:0034069">
    <property type="term" value="F:aminoglycoside N-acetyltransferase activity"/>
    <property type="evidence" value="ECO:0007669"/>
    <property type="project" value="TreeGrafter"/>
</dbReference>
<dbReference type="OrthoDB" id="5865996at2"/>
<dbReference type="PANTHER" id="PTHR37817">
    <property type="entry name" value="N-ACETYLTRANSFERASE EIS"/>
    <property type="match status" value="1"/>
</dbReference>
<dbReference type="CDD" id="cd04301">
    <property type="entry name" value="NAT_SF"/>
    <property type="match status" value="1"/>
</dbReference>
<evidence type="ECO:0000313" key="2">
    <source>
        <dbReference type="EMBL" id="SEF57962.1"/>
    </source>
</evidence>
<dbReference type="InterPro" id="IPR000182">
    <property type="entry name" value="GNAT_dom"/>
</dbReference>
<evidence type="ECO:0000313" key="3">
    <source>
        <dbReference type="Proteomes" id="UP000236721"/>
    </source>
</evidence>
<dbReference type="Gene3D" id="3.40.630.30">
    <property type="match status" value="1"/>
</dbReference>
<dbReference type="InterPro" id="IPR051554">
    <property type="entry name" value="Acetyltransferase_Eis"/>
</dbReference>